<comment type="similarity">
    <text evidence="1">Belongs to the UPF0065 (bug) family.</text>
</comment>
<evidence type="ECO:0000313" key="4">
    <source>
        <dbReference type="Proteomes" id="UP000189627"/>
    </source>
</evidence>
<sequence>MDAPSSPRRRSLLRLAMAGLGTLPVLPLAATEAQRPQGWSPDGMVRIVVPFAAGGTTDLVARLLADRLARRLGQPVIVDNRVGAGGNIGIAGVARAPADGRTVLLASTAFLTNPALYPAKPPYDPVRQFAPVSELVSAPDVILVRAASPLASLGDLVEKARRSPGAVSFATPGKGNSVHLGGELLWQKAGVELMHVPYNGAAPAIQAVLGAQVDCALTALPPALPLLAAGKLRALAVGGLVRWQSLPAVPTIAEAGFAGYRSETMQAMYAPAGTPPAAIERLYHEAAGVLAEIEVRRRLVETGFAVVAGSPEALARRVAEEVPRWANVAAKAKIRAD</sequence>
<dbReference type="Gene3D" id="3.40.190.10">
    <property type="entry name" value="Periplasmic binding protein-like II"/>
    <property type="match status" value="1"/>
</dbReference>
<dbReference type="InterPro" id="IPR006311">
    <property type="entry name" value="TAT_signal"/>
</dbReference>
<gene>
    <name evidence="3" type="ORF">BJN34_30215</name>
</gene>
<dbReference type="PANTHER" id="PTHR42928:SF5">
    <property type="entry name" value="BLR1237 PROTEIN"/>
    <property type="match status" value="1"/>
</dbReference>
<keyword evidence="2" id="KW-0732">Signal</keyword>
<evidence type="ECO:0000256" key="1">
    <source>
        <dbReference type="ARBA" id="ARBA00006987"/>
    </source>
</evidence>
<dbReference type="SUPFAM" id="SSF53850">
    <property type="entry name" value="Periplasmic binding protein-like II"/>
    <property type="match status" value="1"/>
</dbReference>
<accession>A0A1U9UZJ9</accession>
<dbReference type="PROSITE" id="PS51318">
    <property type="entry name" value="TAT"/>
    <property type="match status" value="1"/>
</dbReference>
<dbReference type="AlphaFoldDB" id="A0A1U9UZJ9"/>
<evidence type="ECO:0000256" key="2">
    <source>
        <dbReference type="SAM" id="SignalP"/>
    </source>
</evidence>
<dbReference type="Proteomes" id="UP000189627">
    <property type="component" value="Chromosome 2"/>
</dbReference>
<feature type="signal peptide" evidence="2">
    <location>
        <begin position="1"/>
        <end position="29"/>
    </location>
</feature>
<dbReference type="InterPro" id="IPR005064">
    <property type="entry name" value="BUG"/>
</dbReference>
<protein>
    <submittedName>
        <fullName evidence="3">Tat pathway signal protein</fullName>
    </submittedName>
</protein>
<reference evidence="4" key="1">
    <citation type="submission" date="2017-02" db="EMBL/GenBank/DDBJ databases">
        <title>Complete genome sequence of Cupriavidus necator strain NH9, a 3-chlorobenzoate degrader.</title>
        <authorList>
            <person name="Moriuchi R."/>
            <person name="Dohra H."/>
            <person name="Ogawa N."/>
        </authorList>
    </citation>
    <scope>NUCLEOTIDE SEQUENCE [LARGE SCALE GENOMIC DNA]</scope>
    <source>
        <strain evidence="4">NH9</strain>
    </source>
</reference>
<proteinExistence type="inferred from homology"/>
<dbReference type="KEGG" id="cuh:BJN34_30215"/>
<dbReference type="InterPro" id="IPR042100">
    <property type="entry name" value="Bug_dom1"/>
</dbReference>
<organism evidence="3 4">
    <name type="scientific">Cupriavidus necator</name>
    <name type="common">Alcaligenes eutrophus</name>
    <name type="synonym">Ralstonia eutropha</name>
    <dbReference type="NCBI Taxonomy" id="106590"/>
    <lineage>
        <taxon>Bacteria</taxon>
        <taxon>Pseudomonadati</taxon>
        <taxon>Pseudomonadota</taxon>
        <taxon>Betaproteobacteria</taxon>
        <taxon>Burkholderiales</taxon>
        <taxon>Burkholderiaceae</taxon>
        <taxon>Cupriavidus</taxon>
    </lineage>
</organism>
<dbReference type="Gene3D" id="3.40.190.150">
    <property type="entry name" value="Bordetella uptake gene, domain 1"/>
    <property type="match status" value="1"/>
</dbReference>
<dbReference type="PANTHER" id="PTHR42928">
    <property type="entry name" value="TRICARBOXYLATE-BINDING PROTEIN"/>
    <property type="match status" value="1"/>
</dbReference>
<name>A0A1U9UZJ9_CUPNE</name>
<dbReference type="PIRSF" id="PIRSF017082">
    <property type="entry name" value="YflP"/>
    <property type="match status" value="1"/>
</dbReference>
<dbReference type="Pfam" id="PF03401">
    <property type="entry name" value="TctC"/>
    <property type="match status" value="1"/>
</dbReference>
<dbReference type="EMBL" id="CP017758">
    <property type="protein sequence ID" value="AQV98146.1"/>
    <property type="molecule type" value="Genomic_DNA"/>
</dbReference>
<evidence type="ECO:0000313" key="3">
    <source>
        <dbReference type="EMBL" id="AQV98146.1"/>
    </source>
</evidence>
<feature type="chain" id="PRO_5012888800" evidence="2">
    <location>
        <begin position="30"/>
        <end position="337"/>
    </location>
</feature>